<keyword evidence="3" id="KW-1185">Reference proteome</keyword>
<dbReference type="Proteomes" id="UP000077069">
    <property type="component" value="Unassembled WGS sequence"/>
</dbReference>
<evidence type="ECO:0000313" key="2">
    <source>
        <dbReference type="EMBL" id="OAG03520.1"/>
    </source>
</evidence>
<name>A0A177C9X3_9PLEO</name>
<dbReference type="GeneID" id="28771121"/>
<dbReference type="EMBL" id="KV441554">
    <property type="protein sequence ID" value="OAG03520.1"/>
    <property type="molecule type" value="Genomic_DNA"/>
</dbReference>
<feature type="region of interest" description="Disordered" evidence="1">
    <location>
        <begin position="79"/>
        <end position="121"/>
    </location>
</feature>
<feature type="region of interest" description="Disordered" evidence="1">
    <location>
        <begin position="151"/>
        <end position="210"/>
    </location>
</feature>
<evidence type="ECO:0000313" key="3">
    <source>
        <dbReference type="Proteomes" id="UP000077069"/>
    </source>
</evidence>
<evidence type="ECO:0000256" key="1">
    <source>
        <dbReference type="SAM" id="MobiDB-lite"/>
    </source>
</evidence>
<feature type="compositionally biased region" description="Polar residues" evidence="1">
    <location>
        <begin position="186"/>
        <end position="209"/>
    </location>
</feature>
<gene>
    <name evidence="2" type="ORF">CC84DRAFT_855725</name>
</gene>
<dbReference type="InParanoid" id="A0A177C9X3"/>
<feature type="compositionally biased region" description="Low complexity" evidence="1">
    <location>
        <begin position="151"/>
        <end position="185"/>
    </location>
</feature>
<dbReference type="RefSeq" id="XP_018033885.1">
    <property type="nucleotide sequence ID" value="XM_018187635.1"/>
</dbReference>
<dbReference type="AlphaFoldDB" id="A0A177C9X3"/>
<feature type="compositionally biased region" description="Polar residues" evidence="1">
    <location>
        <begin position="106"/>
        <end position="118"/>
    </location>
</feature>
<accession>A0A177C9X3</accession>
<protein>
    <submittedName>
        <fullName evidence="2">Uncharacterized protein</fullName>
    </submittedName>
</protein>
<sequence>MKPGTRDVIHLHPHTCKSSSAHLTLFTKPGLALSSRVFLFPTNIPGPSTSPSLLLIPFQRSTHAPTSCIPYPSRGFSHHANSLRPTHSAAKKSSASPRHASAMRPRTSSFTSRLTPSPQAAGCLSISSTVRCSSGTCIAHARKHCFGSATPSVAISNPSSKSSPAPSSPAASSAVRRSASRPHPSTTSRNGSTQANPWPSPTLSRNASTPARVCGGGGELRLVVRLEVGTPAGELGLAGGASAEGVVCAFRFGQDEPGVGCGEGFGERFDVGVAHVVVLCIYGRESGLRMRAWKCEENRLQLPSGRCERWWWPELSTFFTPVVMLPLPARSYRIVTH</sequence>
<organism evidence="2 3">
    <name type="scientific">Paraphaeosphaeria sporulosa</name>
    <dbReference type="NCBI Taxonomy" id="1460663"/>
    <lineage>
        <taxon>Eukaryota</taxon>
        <taxon>Fungi</taxon>
        <taxon>Dikarya</taxon>
        <taxon>Ascomycota</taxon>
        <taxon>Pezizomycotina</taxon>
        <taxon>Dothideomycetes</taxon>
        <taxon>Pleosporomycetidae</taxon>
        <taxon>Pleosporales</taxon>
        <taxon>Massarineae</taxon>
        <taxon>Didymosphaeriaceae</taxon>
        <taxon>Paraphaeosphaeria</taxon>
    </lineage>
</organism>
<proteinExistence type="predicted"/>
<reference evidence="2 3" key="1">
    <citation type="submission" date="2016-05" db="EMBL/GenBank/DDBJ databases">
        <title>Comparative analysis of secretome profiles of manganese(II)-oxidizing ascomycete fungi.</title>
        <authorList>
            <consortium name="DOE Joint Genome Institute"/>
            <person name="Zeiner C.A."/>
            <person name="Purvine S.O."/>
            <person name="Zink E.M."/>
            <person name="Wu S."/>
            <person name="Pasa-Tolic L."/>
            <person name="Chaput D.L."/>
            <person name="Haridas S."/>
            <person name="Grigoriev I.V."/>
            <person name="Santelli C.M."/>
            <person name="Hansel C.M."/>
        </authorList>
    </citation>
    <scope>NUCLEOTIDE SEQUENCE [LARGE SCALE GENOMIC DNA]</scope>
    <source>
        <strain evidence="2 3">AP3s5-JAC2a</strain>
    </source>
</reference>
<feature type="compositionally biased region" description="Polar residues" evidence="1">
    <location>
        <begin position="79"/>
        <end position="96"/>
    </location>
</feature>